<keyword evidence="2" id="KW-1185">Reference proteome</keyword>
<proteinExistence type="predicted"/>
<dbReference type="InterPro" id="IPR012545">
    <property type="entry name" value="DUF1697"/>
</dbReference>
<evidence type="ECO:0008006" key="3">
    <source>
        <dbReference type="Google" id="ProtNLM"/>
    </source>
</evidence>
<name>A0A8J3LY87_9ACTN</name>
<dbReference type="Pfam" id="PF08002">
    <property type="entry name" value="DUF1697"/>
    <property type="match status" value="1"/>
</dbReference>
<sequence length="178" mass="19377">MAKYAVLLRGVNVGGHGKLAMPDLRRVLESLGYMDVSTYLQSGNAVITTSDGDPERVSRRISDGLLRELGISPDVLVRTGAELATLVADNPFSEAVAQPKLLHVIFLSAQPDAGHVDIETADGEFSIGDRAVYLRYRVSPGQSRLADLVLRPLLRGRPDLTTTARNWNTVEALHKMTN</sequence>
<dbReference type="PANTHER" id="PTHR36439:SF1">
    <property type="entry name" value="DUF1697 DOMAIN-CONTAINING PROTEIN"/>
    <property type="match status" value="1"/>
</dbReference>
<accession>A0A8J3LY87</accession>
<dbReference type="AlphaFoldDB" id="A0A8J3LY87"/>
<reference evidence="1" key="1">
    <citation type="submission" date="2021-01" db="EMBL/GenBank/DDBJ databases">
        <title>Whole genome shotgun sequence of Planosporangium flavigriseum NBRC 105377.</title>
        <authorList>
            <person name="Komaki H."/>
            <person name="Tamura T."/>
        </authorList>
    </citation>
    <scope>NUCLEOTIDE SEQUENCE</scope>
    <source>
        <strain evidence="1">NBRC 105377</strain>
    </source>
</reference>
<evidence type="ECO:0000313" key="2">
    <source>
        <dbReference type="Proteomes" id="UP000653674"/>
    </source>
</evidence>
<dbReference type="EMBL" id="BONU01000041">
    <property type="protein sequence ID" value="GIG75984.1"/>
    <property type="molecule type" value="Genomic_DNA"/>
</dbReference>
<gene>
    <name evidence="1" type="ORF">Pfl04_43880</name>
</gene>
<dbReference type="PIRSF" id="PIRSF008502">
    <property type="entry name" value="UCP008502"/>
    <property type="match status" value="1"/>
</dbReference>
<dbReference type="PANTHER" id="PTHR36439">
    <property type="entry name" value="BLL4334 PROTEIN"/>
    <property type="match status" value="1"/>
</dbReference>
<protein>
    <recommendedName>
        <fullName evidence="3">DUF1697 domain-containing protein</fullName>
    </recommendedName>
</protein>
<evidence type="ECO:0000313" key="1">
    <source>
        <dbReference type="EMBL" id="GIG75984.1"/>
    </source>
</evidence>
<comment type="caution">
    <text evidence="1">The sequence shown here is derived from an EMBL/GenBank/DDBJ whole genome shotgun (WGS) entry which is preliminary data.</text>
</comment>
<dbReference type="Gene3D" id="3.30.70.1280">
    <property type="entry name" value="SP0830-like domains"/>
    <property type="match status" value="1"/>
</dbReference>
<dbReference type="Proteomes" id="UP000653674">
    <property type="component" value="Unassembled WGS sequence"/>
</dbReference>
<dbReference type="SUPFAM" id="SSF160379">
    <property type="entry name" value="SP0830-like"/>
    <property type="match status" value="1"/>
</dbReference>
<dbReference type="RefSeq" id="WP_168079704.1">
    <property type="nucleotide sequence ID" value="NZ_BAAAQJ010000029.1"/>
</dbReference>
<organism evidence="1 2">
    <name type="scientific">Planosporangium flavigriseum</name>
    <dbReference type="NCBI Taxonomy" id="373681"/>
    <lineage>
        <taxon>Bacteria</taxon>
        <taxon>Bacillati</taxon>
        <taxon>Actinomycetota</taxon>
        <taxon>Actinomycetes</taxon>
        <taxon>Micromonosporales</taxon>
        <taxon>Micromonosporaceae</taxon>
        <taxon>Planosporangium</taxon>
    </lineage>
</organism>